<protein>
    <recommendedName>
        <fullName evidence="4">AP-2 complex subunit sigma</fullName>
    </recommendedName>
    <alternativeName>
        <fullName evidence="12">Adaptor protein complex AP-2 subunit sigma</fullName>
    </alternativeName>
    <alternativeName>
        <fullName evidence="11">Adaptor-related protein complex 2 subunit sigma</fullName>
    </alternativeName>
    <alternativeName>
        <fullName evidence="13">Clathrin assembly protein 2 sigma small chain</fullName>
    </alternativeName>
    <alternativeName>
        <fullName evidence="16">Clathrin coat assembly protein AP17</fullName>
    </alternativeName>
    <alternativeName>
        <fullName evidence="14">Clathrin coat-associated protein AP17</fullName>
    </alternativeName>
    <alternativeName>
        <fullName evidence="17">Plasma membrane adaptor AP-2 17 kDa protein</fullName>
    </alternativeName>
    <alternativeName>
        <fullName evidence="15">Sigma2-adaptin</fullName>
    </alternativeName>
</protein>
<comment type="subcellular location">
    <subcellularLocation>
        <location evidence="1">Cell membrane</location>
    </subcellularLocation>
    <subcellularLocation>
        <location evidence="2">Membrane</location>
        <location evidence="2">Coated pit</location>
        <topology evidence="2">Peripheral membrane protein</topology>
        <orientation evidence="2">Cytoplasmic side</orientation>
    </subcellularLocation>
</comment>
<dbReference type="InterPro" id="IPR000804">
    <property type="entry name" value="Clathrin_sm-chain_CS"/>
</dbReference>
<dbReference type="InterPro" id="IPR027156">
    <property type="entry name" value="APS2"/>
</dbReference>
<dbReference type="SUPFAM" id="SSF64356">
    <property type="entry name" value="SNARE-like"/>
    <property type="match status" value="1"/>
</dbReference>
<proteinExistence type="inferred from homology"/>
<name>A0A8C2RF68_CAPHI</name>
<dbReference type="PROSITE" id="PS00989">
    <property type="entry name" value="CLAT_ADAPTOR_S"/>
    <property type="match status" value="1"/>
</dbReference>
<keyword evidence="8" id="KW-0653">Protein transport</keyword>
<evidence type="ECO:0000256" key="14">
    <source>
        <dbReference type="ARBA" id="ARBA00032557"/>
    </source>
</evidence>
<evidence type="ECO:0000256" key="16">
    <source>
        <dbReference type="ARBA" id="ARBA00032679"/>
    </source>
</evidence>
<dbReference type="GO" id="GO:0006886">
    <property type="term" value="P:intracellular protein transport"/>
    <property type="evidence" value="ECO:0007669"/>
    <property type="project" value="InterPro"/>
</dbReference>
<dbReference type="Gene3D" id="3.30.450.60">
    <property type="match status" value="1"/>
</dbReference>
<dbReference type="InterPro" id="IPR022775">
    <property type="entry name" value="AP_mu_sigma_su"/>
</dbReference>
<comment type="similarity">
    <text evidence="3">Belongs to the adaptor complexes small subunit family.</text>
</comment>
<keyword evidence="5" id="KW-0813">Transport</keyword>
<evidence type="ECO:0000256" key="8">
    <source>
        <dbReference type="ARBA" id="ARBA00022927"/>
    </source>
</evidence>
<comment type="subunit">
    <text evidence="18">Adaptor protein complex 2 (AP-2) is a heterotetramer composed of two large adaptins (alpha-type subunit AP2A1 or AP2A2 and beta-type subunit AP2B1), a medium adaptin (mu-type subunit AP2M1) and a small adaptin (sigma-type subunit AP2S1). Interacts with CCDC32; the interaction is direct and mediates association of CCDC32 with adaptor protein complex 2 (AP-2).</text>
</comment>
<evidence type="ECO:0000256" key="11">
    <source>
        <dbReference type="ARBA" id="ARBA00029632"/>
    </source>
</evidence>
<evidence type="ECO:0000256" key="6">
    <source>
        <dbReference type="ARBA" id="ARBA00022475"/>
    </source>
</evidence>
<dbReference type="GO" id="GO:0030122">
    <property type="term" value="C:AP-2 adaptor complex"/>
    <property type="evidence" value="ECO:0007669"/>
    <property type="project" value="InterPro"/>
</dbReference>
<dbReference type="PANTHER" id="PTHR11753">
    <property type="entry name" value="ADAPTOR COMPLEXES SMALL SUBUNIT FAMILY"/>
    <property type="match status" value="1"/>
</dbReference>
<evidence type="ECO:0000256" key="9">
    <source>
        <dbReference type="ARBA" id="ARBA00023136"/>
    </source>
</evidence>
<feature type="domain" description="AP complex mu/sigma subunit" evidence="19">
    <location>
        <begin position="86"/>
        <end position="175"/>
    </location>
</feature>
<dbReference type="InterPro" id="IPR011012">
    <property type="entry name" value="Longin-like_dom_sf"/>
</dbReference>
<dbReference type="GO" id="GO:0035615">
    <property type="term" value="F:clathrin adaptor activity"/>
    <property type="evidence" value="ECO:0007669"/>
    <property type="project" value="InterPro"/>
</dbReference>
<evidence type="ECO:0000256" key="3">
    <source>
        <dbReference type="ARBA" id="ARBA00006972"/>
    </source>
</evidence>
<reference evidence="20" key="1">
    <citation type="submission" date="2019-03" db="EMBL/GenBank/DDBJ databases">
        <title>Genome sequencing and reference-guided assembly of Black Bengal Goat (Capra hircus).</title>
        <authorList>
            <person name="Siddiki A.Z."/>
            <person name="Baten A."/>
            <person name="Billah M."/>
            <person name="Alam M.A.U."/>
            <person name="Shawrob K.S.M."/>
            <person name="Saha S."/>
            <person name="Chowdhury M."/>
            <person name="Rahman A.H."/>
            <person name="Stear M."/>
            <person name="Miah G."/>
            <person name="Das G.B."/>
            <person name="Hossain M.M."/>
            <person name="Kumkum M."/>
            <person name="Islam M.S."/>
            <person name="Mollah A.M."/>
            <person name="Ahsan A."/>
            <person name="Tusar F."/>
            <person name="Khan M.K.I."/>
        </authorList>
    </citation>
    <scope>NUCLEOTIDE SEQUENCE [LARGE SCALE GENOMIC DNA]</scope>
</reference>
<evidence type="ECO:0000256" key="5">
    <source>
        <dbReference type="ARBA" id="ARBA00022448"/>
    </source>
</evidence>
<reference evidence="20" key="2">
    <citation type="submission" date="2025-08" db="UniProtKB">
        <authorList>
            <consortium name="Ensembl"/>
        </authorList>
    </citation>
    <scope>IDENTIFICATION</scope>
</reference>
<evidence type="ECO:0000256" key="18">
    <source>
        <dbReference type="ARBA" id="ARBA00046780"/>
    </source>
</evidence>
<evidence type="ECO:0000256" key="10">
    <source>
        <dbReference type="ARBA" id="ARBA00023176"/>
    </source>
</evidence>
<evidence type="ECO:0000256" key="15">
    <source>
        <dbReference type="ARBA" id="ARBA00032648"/>
    </source>
</evidence>
<accession>A0A8C2RF68</accession>
<evidence type="ECO:0000259" key="19">
    <source>
        <dbReference type="Pfam" id="PF01217"/>
    </source>
</evidence>
<evidence type="ECO:0000256" key="2">
    <source>
        <dbReference type="ARBA" id="ARBA00004277"/>
    </source>
</evidence>
<evidence type="ECO:0000256" key="17">
    <source>
        <dbReference type="ARBA" id="ARBA00033221"/>
    </source>
</evidence>
<dbReference type="GO" id="GO:0072583">
    <property type="term" value="P:clathrin-dependent endocytosis"/>
    <property type="evidence" value="ECO:0007669"/>
    <property type="project" value="InterPro"/>
</dbReference>
<keyword evidence="7" id="KW-0254">Endocytosis</keyword>
<dbReference type="AlphaFoldDB" id="A0A8C2RF68"/>
<evidence type="ECO:0000256" key="4">
    <source>
        <dbReference type="ARBA" id="ARBA00013914"/>
    </source>
</evidence>
<keyword evidence="10" id="KW-0168">Coated pit</keyword>
<evidence type="ECO:0000256" key="12">
    <source>
        <dbReference type="ARBA" id="ARBA00031115"/>
    </source>
</evidence>
<keyword evidence="9" id="KW-0472">Membrane</keyword>
<organism evidence="20">
    <name type="scientific">Capra hircus</name>
    <name type="common">Goat</name>
    <dbReference type="NCBI Taxonomy" id="9925"/>
    <lineage>
        <taxon>Eukaryota</taxon>
        <taxon>Metazoa</taxon>
        <taxon>Chordata</taxon>
        <taxon>Craniata</taxon>
        <taxon>Vertebrata</taxon>
        <taxon>Euteleostomi</taxon>
        <taxon>Mammalia</taxon>
        <taxon>Eutheria</taxon>
        <taxon>Laurasiatheria</taxon>
        <taxon>Artiodactyla</taxon>
        <taxon>Ruminantia</taxon>
        <taxon>Pecora</taxon>
        <taxon>Bovidae</taxon>
        <taxon>Caprinae</taxon>
        <taxon>Capra</taxon>
    </lineage>
</organism>
<dbReference type="InterPro" id="IPR016635">
    <property type="entry name" value="AP_complex_ssu"/>
</dbReference>
<evidence type="ECO:0000256" key="1">
    <source>
        <dbReference type="ARBA" id="ARBA00004236"/>
    </source>
</evidence>
<keyword evidence="6" id="KW-1003">Cell membrane</keyword>
<dbReference type="CDD" id="cd14833">
    <property type="entry name" value="AP2_sigma"/>
    <property type="match status" value="1"/>
</dbReference>
<evidence type="ECO:0000256" key="13">
    <source>
        <dbReference type="ARBA" id="ARBA00031686"/>
    </source>
</evidence>
<evidence type="ECO:0000313" key="20">
    <source>
        <dbReference type="Ensembl" id="ENSCHIP00010027639.1"/>
    </source>
</evidence>
<evidence type="ECO:0000256" key="7">
    <source>
        <dbReference type="ARBA" id="ARBA00022583"/>
    </source>
</evidence>
<dbReference type="Ensembl" id="ENSCHIT00010039028.1">
    <property type="protein sequence ID" value="ENSCHIP00010027639.1"/>
    <property type="gene ID" value="ENSCHIG00010020510.1"/>
</dbReference>
<dbReference type="Pfam" id="PF01217">
    <property type="entry name" value="Clat_adaptor_s"/>
    <property type="match status" value="1"/>
</dbReference>
<sequence length="207" mass="23954">MRRQDLHSSDFQIDAIKPLSVSQRNTQHILNRALGLQFPVGCAREGGRVLLPEVRFYAWVPQQLPEPEPHRSRGTGAAGVRTGVAMIRFILIQNRAGKTRLAKWYMQFDDDEKQKLIEEVHAVVTVRDAKHTNFVEFRNFKIIYRRYAGLYFCICVDVNDNNLAYLEAIHNFVEVYTVVDEMFLAGEIRETSQTKVLKQLLMLQSLE</sequence>